<dbReference type="InterPro" id="IPR044992">
    <property type="entry name" value="ChyE-like"/>
</dbReference>
<evidence type="ECO:0000259" key="1">
    <source>
        <dbReference type="Pfam" id="PF00117"/>
    </source>
</evidence>
<feature type="domain" description="Glutamine amidotransferase" evidence="1">
    <location>
        <begin position="59"/>
        <end position="200"/>
    </location>
</feature>
<dbReference type="OrthoDB" id="92161at2759"/>
<accession>C7YY46</accession>
<dbReference type="InParanoid" id="C7YY46"/>
<dbReference type="PANTHER" id="PTHR42695:SF5">
    <property type="entry name" value="GLUTAMINE AMIDOTRANSFERASE YLR126C-RELATED"/>
    <property type="match status" value="1"/>
</dbReference>
<dbReference type="Pfam" id="PF00117">
    <property type="entry name" value="GATase"/>
    <property type="match status" value="1"/>
</dbReference>
<proteinExistence type="predicted"/>
<dbReference type="FunCoup" id="C7YY46">
    <property type="interactions" value="118"/>
</dbReference>
<dbReference type="Proteomes" id="UP000005206">
    <property type="component" value="Chromosome 8"/>
</dbReference>
<dbReference type="HOGENOM" id="CLU_054974_4_1_1"/>
<reference evidence="2 3" key="1">
    <citation type="journal article" date="2009" name="PLoS Genet.">
        <title>The genome of Nectria haematococca: contribution of supernumerary chromosomes to gene expansion.</title>
        <authorList>
            <person name="Coleman J.J."/>
            <person name="Rounsley S.D."/>
            <person name="Rodriguez-Carres M."/>
            <person name="Kuo A."/>
            <person name="Wasmann C.C."/>
            <person name="Grimwood J."/>
            <person name="Schmutz J."/>
            <person name="Taga M."/>
            <person name="White G.J."/>
            <person name="Zhou S."/>
            <person name="Schwartz D.C."/>
            <person name="Freitag M."/>
            <person name="Ma L.J."/>
            <person name="Danchin E.G."/>
            <person name="Henrissat B."/>
            <person name="Coutinho P.M."/>
            <person name="Nelson D.R."/>
            <person name="Straney D."/>
            <person name="Napoli C.A."/>
            <person name="Barker B.M."/>
            <person name="Gribskov M."/>
            <person name="Rep M."/>
            <person name="Kroken S."/>
            <person name="Molnar I."/>
            <person name="Rensing C."/>
            <person name="Kennell J.C."/>
            <person name="Zamora J."/>
            <person name="Farman M.L."/>
            <person name="Selker E.U."/>
            <person name="Salamov A."/>
            <person name="Shapiro H."/>
            <person name="Pangilinan J."/>
            <person name="Lindquist E."/>
            <person name="Lamers C."/>
            <person name="Grigoriev I.V."/>
            <person name="Geiser D.M."/>
            <person name="Covert S.F."/>
            <person name="Temporini E."/>
            <person name="Vanetten H.D."/>
        </authorList>
    </citation>
    <scope>NUCLEOTIDE SEQUENCE [LARGE SCALE GENOMIC DNA]</scope>
    <source>
        <strain evidence="3">ATCC MYA-4622 / CBS 123669 / FGSC 9596 / NRRL 45880 / 77-13-4</strain>
    </source>
</reference>
<dbReference type="STRING" id="660122.C7YY46"/>
<evidence type="ECO:0000313" key="2">
    <source>
        <dbReference type="EMBL" id="EEU42936.1"/>
    </source>
</evidence>
<dbReference type="InterPro" id="IPR017926">
    <property type="entry name" value="GATASE"/>
</dbReference>
<dbReference type="OMA" id="VIAWSEM"/>
<dbReference type="PANTHER" id="PTHR42695">
    <property type="entry name" value="GLUTAMINE AMIDOTRANSFERASE YLR126C-RELATED"/>
    <property type="match status" value="1"/>
</dbReference>
<dbReference type="SUPFAM" id="SSF52317">
    <property type="entry name" value="Class I glutamine amidotransferase-like"/>
    <property type="match status" value="1"/>
</dbReference>
<keyword evidence="3" id="KW-1185">Reference proteome</keyword>
<dbReference type="eggNOG" id="KOG3179">
    <property type="taxonomic scope" value="Eukaryota"/>
</dbReference>
<dbReference type="GeneID" id="9667779"/>
<sequence>MASSHKILVLEFEEPPEVIRAAHGTHGDLLVHFVFGDLKSCPPIETKKHRVLASQKYPHLSEISAIVITGSKYSAAENDPWVPSLLGYVKQAYQAEIPIAGFCYGHQIIAKALGGQVTLSPGGYELGVQEVTPSSQGVEILGTKTLVLPNIPQFHSDCVSSLPPDIDNLASSSLSEVQVMYQKGRVLGYQGHPEFDSYVTRCLADFLLENGDISQEVFDSQVKRGSEPKGAAVLSKLAREFLLGLN</sequence>
<gene>
    <name evidence="2" type="ORF">NECHADRAFT_46596</name>
</gene>
<dbReference type="GO" id="GO:0005634">
    <property type="term" value="C:nucleus"/>
    <property type="evidence" value="ECO:0007669"/>
    <property type="project" value="TreeGrafter"/>
</dbReference>
<protein>
    <recommendedName>
        <fullName evidence="1">Glutamine amidotransferase domain-containing protein</fullName>
    </recommendedName>
</protein>
<dbReference type="InterPro" id="IPR029062">
    <property type="entry name" value="Class_I_gatase-like"/>
</dbReference>
<dbReference type="AlphaFoldDB" id="C7YY46"/>
<dbReference type="KEGG" id="nhe:NECHADRAFT_46596"/>
<evidence type="ECO:0000313" key="3">
    <source>
        <dbReference type="Proteomes" id="UP000005206"/>
    </source>
</evidence>
<dbReference type="CDD" id="cd01741">
    <property type="entry name" value="GATase1_1"/>
    <property type="match status" value="1"/>
</dbReference>
<name>C7YY46_FUSV7</name>
<dbReference type="PROSITE" id="PS51273">
    <property type="entry name" value="GATASE_TYPE_1"/>
    <property type="match status" value="1"/>
</dbReference>
<dbReference type="EMBL" id="GG698903">
    <property type="protein sequence ID" value="EEU42936.1"/>
    <property type="molecule type" value="Genomic_DNA"/>
</dbReference>
<organism evidence="2 3">
    <name type="scientific">Fusarium vanettenii (strain ATCC MYA-4622 / CBS 123669 / FGSC 9596 / NRRL 45880 / 77-13-4)</name>
    <name type="common">Fusarium solani subsp. pisi</name>
    <dbReference type="NCBI Taxonomy" id="660122"/>
    <lineage>
        <taxon>Eukaryota</taxon>
        <taxon>Fungi</taxon>
        <taxon>Dikarya</taxon>
        <taxon>Ascomycota</taxon>
        <taxon>Pezizomycotina</taxon>
        <taxon>Sordariomycetes</taxon>
        <taxon>Hypocreomycetidae</taxon>
        <taxon>Hypocreales</taxon>
        <taxon>Nectriaceae</taxon>
        <taxon>Fusarium</taxon>
        <taxon>Fusarium solani species complex</taxon>
        <taxon>Fusarium vanettenii</taxon>
    </lineage>
</organism>
<dbReference type="Gene3D" id="3.40.50.880">
    <property type="match status" value="1"/>
</dbReference>
<dbReference type="GO" id="GO:0005829">
    <property type="term" value="C:cytosol"/>
    <property type="evidence" value="ECO:0007669"/>
    <property type="project" value="TreeGrafter"/>
</dbReference>
<dbReference type="RefSeq" id="XP_003048649.1">
    <property type="nucleotide sequence ID" value="XM_003048603.1"/>
</dbReference>
<dbReference type="VEuPathDB" id="FungiDB:NECHADRAFT_46596"/>